<comment type="caution">
    <text evidence="1">The sequence shown here is derived from an EMBL/GenBank/DDBJ whole genome shotgun (WGS) entry which is preliminary data.</text>
</comment>
<keyword evidence="2" id="KW-1185">Reference proteome</keyword>
<evidence type="ECO:0000313" key="1">
    <source>
        <dbReference type="EMBL" id="GFQ89309.1"/>
    </source>
</evidence>
<reference evidence="1" key="1">
    <citation type="submission" date="2020-07" db="EMBL/GenBank/DDBJ databases">
        <title>Multicomponent nature underlies the extraordinary mechanical properties of spider dragline silk.</title>
        <authorList>
            <person name="Kono N."/>
            <person name="Nakamura H."/>
            <person name="Mori M."/>
            <person name="Yoshida Y."/>
            <person name="Ohtoshi R."/>
            <person name="Malay A.D."/>
            <person name="Moran D.A.P."/>
            <person name="Tomita M."/>
            <person name="Numata K."/>
            <person name="Arakawa K."/>
        </authorList>
    </citation>
    <scope>NUCLEOTIDE SEQUENCE</scope>
</reference>
<dbReference type="AlphaFoldDB" id="A0A8X6FX67"/>
<evidence type="ECO:0000313" key="2">
    <source>
        <dbReference type="Proteomes" id="UP000887116"/>
    </source>
</evidence>
<accession>A0A8X6FX67</accession>
<evidence type="ECO:0008006" key="3">
    <source>
        <dbReference type="Google" id="ProtNLM"/>
    </source>
</evidence>
<dbReference type="OrthoDB" id="6437659at2759"/>
<dbReference type="EMBL" id="BMAO01023540">
    <property type="protein sequence ID" value="GFQ89309.1"/>
    <property type="molecule type" value="Genomic_DNA"/>
</dbReference>
<sequence length="100" mass="11243">MFWVKAHNNNFFNDIADHFAKVATTNGVEVSVPAPSALMSLQNKLIERSSNSNNGLRVKSFIPKPSLEINLHSSYISHFLTNHGPFVSYLHRFKLKATSN</sequence>
<protein>
    <recommendedName>
        <fullName evidence="3">RNase H type-1 domain-containing protein</fullName>
    </recommendedName>
</protein>
<proteinExistence type="predicted"/>
<dbReference type="Proteomes" id="UP000887116">
    <property type="component" value="Unassembled WGS sequence"/>
</dbReference>
<gene>
    <name evidence="1" type="ORF">TNCT_254101</name>
</gene>
<name>A0A8X6FX67_TRICU</name>
<organism evidence="1 2">
    <name type="scientific">Trichonephila clavata</name>
    <name type="common">Joro spider</name>
    <name type="synonym">Nephila clavata</name>
    <dbReference type="NCBI Taxonomy" id="2740835"/>
    <lineage>
        <taxon>Eukaryota</taxon>
        <taxon>Metazoa</taxon>
        <taxon>Ecdysozoa</taxon>
        <taxon>Arthropoda</taxon>
        <taxon>Chelicerata</taxon>
        <taxon>Arachnida</taxon>
        <taxon>Araneae</taxon>
        <taxon>Araneomorphae</taxon>
        <taxon>Entelegynae</taxon>
        <taxon>Araneoidea</taxon>
        <taxon>Nephilidae</taxon>
        <taxon>Trichonephila</taxon>
    </lineage>
</organism>